<dbReference type="Pfam" id="PF05016">
    <property type="entry name" value="ParE_toxin"/>
    <property type="match status" value="1"/>
</dbReference>
<organism evidence="2 3">
    <name type="scientific">Pigmentiphaga daeguensis</name>
    <dbReference type="NCBI Taxonomy" id="414049"/>
    <lineage>
        <taxon>Bacteria</taxon>
        <taxon>Pseudomonadati</taxon>
        <taxon>Pseudomonadota</taxon>
        <taxon>Betaproteobacteria</taxon>
        <taxon>Burkholderiales</taxon>
        <taxon>Alcaligenaceae</taxon>
        <taxon>Pigmentiphaga</taxon>
    </lineage>
</organism>
<protein>
    <recommendedName>
        <fullName evidence="4">Toxin ParE1/3/4</fullName>
    </recommendedName>
</protein>
<dbReference type="Gene3D" id="3.30.2310.20">
    <property type="entry name" value="RelE-like"/>
    <property type="match status" value="1"/>
</dbReference>
<dbReference type="InterPro" id="IPR007712">
    <property type="entry name" value="RelE/ParE_toxin"/>
</dbReference>
<proteinExistence type="predicted"/>
<evidence type="ECO:0000256" key="1">
    <source>
        <dbReference type="ARBA" id="ARBA00022649"/>
    </source>
</evidence>
<gene>
    <name evidence="2" type="ORF">GCM10009097_45050</name>
</gene>
<evidence type="ECO:0008006" key="4">
    <source>
        <dbReference type="Google" id="ProtNLM"/>
    </source>
</evidence>
<keyword evidence="1" id="KW-1277">Toxin-antitoxin system</keyword>
<sequence length="60" mass="6685">MLAYPLGHPERRQLGRDLRVVFHGAYAIYYQASETAVVIVRVLHGMRDLGAIADQGGFDI</sequence>
<dbReference type="Proteomes" id="UP001501706">
    <property type="component" value="Unassembled WGS sequence"/>
</dbReference>
<keyword evidence="3" id="KW-1185">Reference proteome</keyword>
<accession>A0ABN1CNA1</accession>
<reference evidence="2 3" key="1">
    <citation type="journal article" date="2019" name="Int. J. Syst. Evol. Microbiol.">
        <title>The Global Catalogue of Microorganisms (GCM) 10K type strain sequencing project: providing services to taxonomists for standard genome sequencing and annotation.</title>
        <authorList>
            <consortium name="The Broad Institute Genomics Platform"/>
            <consortium name="The Broad Institute Genome Sequencing Center for Infectious Disease"/>
            <person name="Wu L."/>
            <person name="Ma J."/>
        </authorList>
    </citation>
    <scope>NUCLEOTIDE SEQUENCE [LARGE SCALE GENOMIC DNA]</scope>
    <source>
        <strain evidence="2 3">JCM 14330</strain>
    </source>
</reference>
<evidence type="ECO:0000313" key="3">
    <source>
        <dbReference type="Proteomes" id="UP001501706"/>
    </source>
</evidence>
<comment type="caution">
    <text evidence="2">The sequence shown here is derived from an EMBL/GenBank/DDBJ whole genome shotgun (WGS) entry which is preliminary data.</text>
</comment>
<dbReference type="EMBL" id="BAAAEN010000021">
    <property type="protein sequence ID" value="GAA0522506.1"/>
    <property type="molecule type" value="Genomic_DNA"/>
</dbReference>
<dbReference type="InterPro" id="IPR035093">
    <property type="entry name" value="RelE/ParE_toxin_dom_sf"/>
</dbReference>
<evidence type="ECO:0000313" key="2">
    <source>
        <dbReference type="EMBL" id="GAA0522506.1"/>
    </source>
</evidence>
<name>A0ABN1CNA1_9BURK</name>